<dbReference type="InterPro" id="IPR050595">
    <property type="entry name" value="Bact_response_regulator"/>
</dbReference>
<dbReference type="InterPro" id="IPR011006">
    <property type="entry name" value="CheY-like_superfamily"/>
</dbReference>
<feature type="modified residue" description="4-aspartylphosphate" evidence="2">
    <location>
        <position position="52"/>
    </location>
</feature>
<dbReference type="EMBL" id="JAHHHN010000011">
    <property type="protein sequence ID" value="MBW4563110.1"/>
    <property type="molecule type" value="Genomic_DNA"/>
</dbReference>
<dbReference type="Gene3D" id="3.40.50.2300">
    <property type="match status" value="1"/>
</dbReference>
<evidence type="ECO:0000256" key="1">
    <source>
        <dbReference type="ARBA" id="ARBA00022553"/>
    </source>
</evidence>
<dbReference type="Proteomes" id="UP000715781">
    <property type="component" value="Unassembled WGS sequence"/>
</dbReference>
<dbReference type="PROSITE" id="PS50110">
    <property type="entry name" value="RESPONSE_REGULATORY"/>
    <property type="match status" value="1"/>
</dbReference>
<evidence type="ECO:0000313" key="4">
    <source>
        <dbReference type="EMBL" id="MBW4563110.1"/>
    </source>
</evidence>
<dbReference type="Pfam" id="PF00072">
    <property type="entry name" value="Response_reg"/>
    <property type="match status" value="1"/>
</dbReference>
<sequence length="118" mass="13528">MNYILICDDVIDNCILLQLFLEIQGYTVEFVTSGIEAINKIRLKKPDLLLLDVMMPDISGFEVVKVIREDKCLQNLPILLVTAYKELFEPQLTNTQVNGVIYKPVDPDVLFERVNEVL</sequence>
<name>A0A951PZT0_9NOST</name>
<gene>
    <name evidence="4" type="ORF">KME32_18565</name>
</gene>
<comment type="caution">
    <text evidence="4">The sequence shown here is derived from an EMBL/GenBank/DDBJ whole genome shotgun (WGS) entry which is preliminary data.</text>
</comment>
<protein>
    <submittedName>
        <fullName evidence="4">Response regulator</fullName>
    </submittedName>
</protein>
<evidence type="ECO:0000259" key="3">
    <source>
        <dbReference type="PROSITE" id="PS50110"/>
    </source>
</evidence>
<organism evidence="4 5">
    <name type="scientific">Mojavia pulchra JT2-VF2</name>
    <dbReference type="NCBI Taxonomy" id="287848"/>
    <lineage>
        <taxon>Bacteria</taxon>
        <taxon>Bacillati</taxon>
        <taxon>Cyanobacteriota</taxon>
        <taxon>Cyanophyceae</taxon>
        <taxon>Nostocales</taxon>
        <taxon>Nostocaceae</taxon>
    </lineage>
</organism>
<keyword evidence="1 2" id="KW-0597">Phosphoprotein</keyword>
<dbReference type="SMART" id="SM00448">
    <property type="entry name" value="REC"/>
    <property type="match status" value="1"/>
</dbReference>
<reference evidence="4" key="1">
    <citation type="submission" date="2021-05" db="EMBL/GenBank/DDBJ databases">
        <authorList>
            <person name="Pietrasiak N."/>
            <person name="Ward R."/>
            <person name="Stajich J.E."/>
            <person name="Kurbessoian T."/>
        </authorList>
    </citation>
    <scope>NUCLEOTIDE SEQUENCE</scope>
    <source>
        <strain evidence="4">JT2-VF2</strain>
    </source>
</reference>
<dbReference type="SUPFAM" id="SSF52172">
    <property type="entry name" value="CheY-like"/>
    <property type="match status" value="1"/>
</dbReference>
<reference evidence="4" key="2">
    <citation type="journal article" date="2022" name="Microbiol. Resour. Announc.">
        <title>Metagenome Sequencing to Explore Phylogenomics of Terrestrial Cyanobacteria.</title>
        <authorList>
            <person name="Ward R.D."/>
            <person name="Stajich J.E."/>
            <person name="Johansen J.R."/>
            <person name="Huntemann M."/>
            <person name="Clum A."/>
            <person name="Foster B."/>
            <person name="Foster B."/>
            <person name="Roux S."/>
            <person name="Palaniappan K."/>
            <person name="Varghese N."/>
            <person name="Mukherjee S."/>
            <person name="Reddy T.B.K."/>
            <person name="Daum C."/>
            <person name="Copeland A."/>
            <person name="Chen I.A."/>
            <person name="Ivanova N.N."/>
            <person name="Kyrpides N.C."/>
            <person name="Shapiro N."/>
            <person name="Eloe-Fadrosh E.A."/>
            <person name="Pietrasiak N."/>
        </authorList>
    </citation>
    <scope>NUCLEOTIDE SEQUENCE</scope>
    <source>
        <strain evidence="4">JT2-VF2</strain>
    </source>
</reference>
<feature type="domain" description="Response regulatory" evidence="3">
    <location>
        <begin position="3"/>
        <end position="118"/>
    </location>
</feature>
<accession>A0A951PZT0</accession>
<dbReference type="PANTHER" id="PTHR44591:SF3">
    <property type="entry name" value="RESPONSE REGULATORY DOMAIN-CONTAINING PROTEIN"/>
    <property type="match status" value="1"/>
</dbReference>
<dbReference type="PANTHER" id="PTHR44591">
    <property type="entry name" value="STRESS RESPONSE REGULATOR PROTEIN 1"/>
    <property type="match status" value="1"/>
</dbReference>
<dbReference type="AlphaFoldDB" id="A0A951PZT0"/>
<dbReference type="InterPro" id="IPR001789">
    <property type="entry name" value="Sig_transdc_resp-reg_receiver"/>
</dbReference>
<evidence type="ECO:0000313" key="5">
    <source>
        <dbReference type="Proteomes" id="UP000715781"/>
    </source>
</evidence>
<evidence type="ECO:0000256" key="2">
    <source>
        <dbReference type="PROSITE-ProRule" id="PRU00169"/>
    </source>
</evidence>
<proteinExistence type="predicted"/>
<dbReference type="GO" id="GO:0000160">
    <property type="term" value="P:phosphorelay signal transduction system"/>
    <property type="evidence" value="ECO:0007669"/>
    <property type="project" value="InterPro"/>
</dbReference>